<comment type="similarity">
    <text evidence="4">Belongs to the BamB family.</text>
</comment>
<dbReference type="GO" id="GO:0051205">
    <property type="term" value="P:protein insertion into membrane"/>
    <property type="evidence" value="ECO:0007669"/>
    <property type="project" value="UniProtKB-UniRule"/>
</dbReference>
<evidence type="ECO:0000256" key="1">
    <source>
        <dbReference type="ARBA" id="ARBA00022729"/>
    </source>
</evidence>
<dbReference type="InterPro" id="IPR011047">
    <property type="entry name" value="Quinoprotein_ADH-like_sf"/>
</dbReference>
<dbReference type="GO" id="GO:0009279">
    <property type="term" value="C:cell outer membrane"/>
    <property type="evidence" value="ECO:0007669"/>
    <property type="project" value="UniProtKB-SubCell"/>
</dbReference>
<comment type="function">
    <text evidence="4">Part of the outer membrane protein assembly complex, which is involved in assembly and insertion of beta-barrel proteins into the outer membrane.</text>
</comment>
<evidence type="ECO:0000256" key="4">
    <source>
        <dbReference type="HAMAP-Rule" id="MF_00923"/>
    </source>
</evidence>
<keyword evidence="1 4" id="KW-0732">Signal</keyword>
<name>A0A1I0CAE1_9PROT</name>
<proteinExistence type="inferred from homology"/>
<dbReference type="GO" id="GO:0043165">
    <property type="term" value="P:Gram-negative-bacterium-type cell outer membrane assembly"/>
    <property type="evidence" value="ECO:0007669"/>
    <property type="project" value="UniProtKB-UniRule"/>
</dbReference>
<dbReference type="InterPro" id="IPR002372">
    <property type="entry name" value="PQQ_rpt_dom"/>
</dbReference>
<evidence type="ECO:0000256" key="3">
    <source>
        <dbReference type="ARBA" id="ARBA00023237"/>
    </source>
</evidence>
<comment type="subunit">
    <text evidence="4">Part of the Bam complex.</text>
</comment>
<evidence type="ECO:0000313" key="7">
    <source>
        <dbReference type="Proteomes" id="UP000183339"/>
    </source>
</evidence>
<sequence length="450" mass="47383">MRASKASADELLNVFPVPADVPGSAMADVRGVHKEVSLRGESRPFHLANSAFWRYVLLFVSSFTLSGCAGMVDMVRDVSRSLADIDVSGITDLFGPGEVQMSPEQIAQLEVIPSTRPGWEAGVEESPATVFLPVFGDGAVYAGGPDGRLVRFDAVSGKASGVIDTKHPLAGGIGAGDGMLLVGTFKGEVLAFDEKSGKPKWTANLSTEVLSPPHAGMGVVVVRTGDGRIYGLDSESGKRKWVYQGATPSLTVRSFAGALIADDRVYAGFAGGRLVALNLSNGSLVWEAMVSRPRGATELERISDVTSLPVLDEQQVCAVAYQGRIACFDITAGNQIWARDVSSNAGLAMDDNYVYVSENRGGIVAYDKRDGTSVWAQDLLNGLKLSAPLAHGARIVVGDSQGYVNFIRKDNGAIIARSGTDESAITARPISLPNGIAVQTRKGGVFAFGA</sequence>
<dbReference type="NCBIfam" id="TIGR03300">
    <property type="entry name" value="assembly_YfgL"/>
    <property type="match status" value="1"/>
</dbReference>
<dbReference type="PANTHER" id="PTHR34512:SF30">
    <property type="entry name" value="OUTER MEMBRANE PROTEIN ASSEMBLY FACTOR BAMB"/>
    <property type="match status" value="1"/>
</dbReference>
<dbReference type="Gene3D" id="2.130.10.10">
    <property type="entry name" value="YVTN repeat-like/Quinoprotein amine dehydrogenase"/>
    <property type="match status" value="1"/>
</dbReference>
<protein>
    <recommendedName>
        <fullName evidence="4">Outer membrane protein assembly factor BamB</fullName>
    </recommendedName>
</protein>
<keyword evidence="3 4" id="KW-0998">Cell outer membrane</keyword>
<evidence type="ECO:0000313" key="6">
    <source>
        <dbReference type="EMBL" id="SET15853.1"/>
    </source>
</evidence>
<evidence type="ECO:0000259" key="5">
    <source>
        <dbReference type="Pfam" id="PF13360"/>
    </source>
</evidence>
<reference evidence="6 7" key="1">
    <citation type="submission" date="2016-10" db="EMBL/GenBank/DDBJ databases">
        <authorList>
            <person name="de Groot N.N."/>
        </authorList>
    </citation>
    <scope>NUCLEOTIDE SEQUENCE [LARGE SCALE GENOMIC DNA]</scope>
    <source>
        <strain evidence="6 7">Nl7</strain>
    </source>
</reference>
<evidence type="ECO:0000256" key="2">
    <source>
        <dbReference type="ARBA" id="ARBA00023136"/>
    </source>
</evidence>
<organism evidence="6 7">
    <name type="scientific">Nitrosospira multiformis</name>
    <dbReference type="NCBI Taxonomy" id="1231"/>
    <lineage>
        <taxon>Bacteria</taxon>
        <taxon>Pseudomonadati</taxon>
        <taxon>Pseudomonadota</taxon>
        <taxon>Betaproteobacteria</taxon>
        <taxon>Nitrosomonadales</taxon>
        <taxon>Nitrosomonadaceae</taxon>
        <taxon>Nitrosospira</taxon>
    </lineage>
</organism>
<dbReference type="Pfam" id="PF13360">
    <property type="entry name" value="PQQ_2"/>
    <property type="match status" value="1"/>
</dbReference>
<dbReference type="InterPro" id="IPR017687">
    <property type="entry name" value="BamB"/>
</dbReference>
<dbReference type="RefSeq" id="WP_081355713.1">
    <property type="nucleotide sequence ID" value="NZ_FOHI01000003.1"/>
</dbReference>
<dbReference type="SMART" id="SM00564">
    <property type="entry name" value="PQQ"/>
    <property type="match status" value="5"/>
</dbReference>
<dbReference type="OrthoDB" id="5173551at2"/>
<dbReference type="InterPro" id="IPR015943">
    <property type="entry name" value="WD40/YVTN_repeat-like_dom_sf"/>
</dbReference>
<dbReference type="Proteomes" id="UP000183339">
    <property type="component" value="Unassembled WGS sequence"/>
</dbReference>
<dbReference type="HAMAP" id="MF_00923">
    <property type="entry name" value="OM_assembly_BamB"/>
    <property type="match status" value="1"/>
</dbReference>
<dbReference type="SUPFAM" id="SSF50998">
    <property type="entry name" value="Quinoprotein alcohol dehydrogenase-like"/>
    <property type="match status" value="1"/>
</dbReference>
<dbReference type="EMBL" id="FOHI01000003">
    <property type="protein sequence ID" value="SET15853.1"/>
    <property type="molecule type" value="Genomic_DNA"/>
</dbReference>
<dbReference type="PANTHER" id="PTHR34512">
    <property type="entry name" value="CELL SURFACE PROTEIN"/>
    <property type="match status" value="1"/>
</dbReference>
<feature type="domain" description="Pyrrolo-quinoline quinone repeat" evidence="5">
    <location>
        <begin position="146"/>
        <end position="377"/>
    </location>
</feature>
<comment type="subcellular location">
    <subcellularLocation>
        <location evidence="4">Cell outer membrane</location>
    </subcellularLocation>
</comment>
<keyword evidence="2 4" id="KW-0472">Membrane</keyword>
<gene>
    <name evidence="4" type="primary">bamB</name>
    <name evidence="6" type="ORF">SAMN05216412_103334</name>
</gene>
<dbReference type="InterPro" id="IPR018391">
    <property type="entry name" value="PQQ_b-propeller_rpt"/>
</dbReference>
<accession>A0A1I0CAE1</accession>
<dbReference type="AlphaFoldDB" id="A0A1I0CAE1"/>